<evidence type="ECO:0000313" key="3">
    <source>
        <dbReference type="Proteomes" id="UP001500394"/>
    </source>
</evidence>
<proteinExistence type="predicted"/>
<feature type="transmembrane region" description="Helical" evidence="1">
    <location>
        <begin position="70"/>
        <end position="90"/>
    </location>
</feature>
<organism evidence="2 3">
    <name type="scientific">Sphingobacterium thermophilum</name>
    <dbReference type="NCBI Taxonomy" id="768534"/>
    <lineage>
        <taxon>Bacteria</taxon>
        <taxon>Pseudomonadati</taxon>
        <taxon>Bacteroidota</taxon>
        <taxon>Sphingobacteriia</taxon>
        <taxon>Sphingobacteriales</taxon>
        <taxon>Sphingobacteriaceae</taxon>
        <taxon>Sphingobacterium</taxon>
    </lineage>
</organism>
<feature type="transmembrane region" description="Helical" evidence="1">
    <location>
        <begin position="102"/>
        <end position="122"/>
    </location>
</feature>
<protein>
    <recommendedName>
        <fullName evidence="4">DoxX</fullName>
    </recommendedName>
</protein>
<sequence length="132" mass="14898">MNNYIKYLLRLAVVAIAAFLAHMLILKGIDADGLWSQTGYTLSQMYSFCFVSSVAVVVLTLLAQWSMPKNLGFIFLGLVVIQAIASYIYIKDGLNKFENDFIEYNFLATFFVFLFFEVYVALSALNEGNMEA</sequence>
<reference evidence="3" key="1">
    <citation type="journal article" date="2019" name="Int. J. Syst. Evol. Microbiol.">
        <title>The Global Catalogue of Microorganisms (GCM) 10K type strain sequencing project: providing services to taxonomists for standard genome sequencing and annotation.</title>
        <authorList>
            <consortium name="The Broad Institute Genomics Platform"/>
            <consortium name="The Broad Institute Genome Sequencing Center for Infectious Disease"/>
            <person name="Wu L."/>
            <person name="Ma J."/>
        </authorList>
    </citation>
    <scope>NUCLEOTIDE SEQUENCE [LARGE SCALE GENOMIC DNA]</scope>
    <source>
        <strain evidence="3">JCM 17858</strain>
    </source>
</reference>
<dbReference type="Proteomes" id="UP001500394">
    <property type="component" value="Unassembled WGS sequence"/>
</dbReference>
<keyword evidence="1" id="KW-1133">Transmembrane helix</keyword>
<evidence type="ECO:0008006" key="4">
    <source>
        <dbReference type="Google" id="ProtNLM"/>
    </source>
</evidence>
<dbReference type="RefSeq" id="WP_345063426.1">
    <property type="nucleotide sequence ID" value="NZ_BAABGR010000003.1"/>
</dbReference>
<evidence type="ECO:0000256" key="1">
    <source>
        <dbReference type="SAM" id="Phobius"/>
    </source>
</evidence>
<gene>
    <name evidence="2" type="ORF">GCM10023173_01950</name>
</gene>
<keyword evidence="1" id="KW-0472">Membrane</keyword>
<comment type="caution">
    <text evidence="2">The sequence shown here is derived from an EMBL/GenBank/DDBJ whole genome shotgun (WGS) entry which is preliminary data.</text>
</comment>
<feature type="transmembrane region" description="Helical" evidence="1">
    <location>
        <begin position="7"/>
        <end position="25"/>
    </location>
</feature>
<feature type="transmembrane region" description="Helical" evidence="1">
    <location>
        <begin position="45"/>
        <end position="63"/>
    </location>
</feature>
<evidence type="ECO:0000313" key="2">
    <source>
        <dbReference type="EMBL" id="GAA4510488.1"/>
    </source>
</evidence>
<accession>A0ABP8QUG8</accession>
<dbReference type="EMBL" id="BAABGR010000003">
    <property type="protein sequence ID" value="GAA4510488.1"/>
    <property type="molecule type" value="Genomic_DNA"/>
</dbReference>
<keyword evidence="1" id="KW-0812">Transmembrane</keyword>
<name>A0ABP8QUG8_9SPHI</name>
<keyword evidence="3" id="KW-1185">Reference proteome</keyword>